<evidence type="ECO:0000256" key="8">
    <source>
        <dbReference type="ARBA" id="ARBA00023002"/>
    </source>
</evidence>
<dbReference type="PRINTS" id="PR00420">
    <property type="entry name" value="RNGMNOXGNASE"/>
</dbReference>
<gene>
    <name evidence="14" type="primary">ERG1</name>
    <name evidence="14" type="ORF">EHS24_001396</name>
</gene>
<dbReference type="GO" id="GO:0071949">
    <property type="term" value="F:FAD binding"/>
    <property type="evidence" value="ECO:0007669"/>
    <property type="project" value="InterPro"/>
</dbReference>
<keyword evidence="5 10" id="KW-0285">Flavoprotein</keyword>
<dbReference type="RefSeq" id="XP_028474501.1">
    <property type="nucleotide sequence ID" value="XM_028617194.1"/>
</dbReference>
<proteinExistence type="inferred from homology"/>
<dbReference type="InterPro" id="IPR036188">
    <property type="entry name" value="FAD/NAD-bd_sf"/>
</dbReference>
<feature type="domain" description="FAD-binding" evidence="12">
    <location>
        <begin position="29"/>
        <end position="86"/>
    </location>
</feature>
<keyword evidence="10" id="KW-0812">Transmembrane</keyword>
<evidence type="ECO:0000256" key="11">
    <source>
        <dbReference type="SAM" id="MobiDB-lite"/>
    </source>
</evidence>
<dbReference type="GO" id="GO:0005789">
    <property type="term" value="C:endoplasmic reticulum membrane"/>
    <property type="evidence" value="ECO:0007669"/>
    <property type="project" value="UniProtKB-SubCell"/>
</dbReference>
<dbReference type="EMBL" id="RSCE01000010">
    <property type="protein sequence ID" value="RSH79354.1"/>
    <property type="molecule type" value="Genomic_DNA"/>
</dbReference>
<evidence type="ECO:0000256" key="4">
    <source>
        <dbReference type="ARBA" id="ARBA00012312"/>
    </source>
</evidence>
<evidence type="ECO:0000259" key="12">
    <source>
        <dbReference type="Pfam" id="PF01494"/>
    </source>
</evidence>
<dbReference type="SUPFAM" id="SSF51905">
    <property type="entry name" value="FAD/NAD(P)-binding domain"/>
    <property type="match status" value="1"/>
</dbReference>
<dbReference type="Pfam" id="PF01494">
    <property type="entry name" value="FAD_binding_3"/>
    <property type="match status" value="1"/>
</dbReference>
<feature type="domain" description="Squalene epoxidase" evidence="13">
    <location>
        <begin position="239"/>
        <end position="515"/>
    </location>
</feature>
<feature type="region of interest" description="Disordered" evidence="11">
    <location>
        <begin position="123"/>
        <end position="176"/>
    </location>
</feature>
<comment type="similarity">
    <text evidence="3 10">Belongs to the squalene monooxygenase family.</text>
</comment>
<evidence type="ECO:0000256" key="3">
    <source>
        <dbReference type="ARBA" id="ARBA00008802"/>
    </source>
</evidence>
<sequence>MAAISDTNAAAGPSTSPSPAPSIHELQPEIIIIGGGIAGCALAYSLSHAGRKCLMVERDLSEPDRIVGELLQPGGVAALEQLGMASCLEGIDATPVEGYCVLSGDREVGIPYPDLASFVGDKPESNGAANGKANGAANGHTNGHANGHVNGTNGTNGAAEPEKWIIPSGSGRKEGRSFHHGRFIQKLRAKCLDEAPDLDVLEATARDLVFCPHTNQVIGVSVAIKSGGDEKPTVKNIYAPLTIVADGCFSKFRSVPGTRTPAPVLRSHFVGVVLKGADLPLKYCGTVCLTPMGPVLLYQIGDKAREIRMLMDVKGKLPSVADGSLKRFLIENYVPHLPSALHPAILKALDETRIRSMPNSFLPASMQGVSNSLAGCILVGDAWNMRHPLTGGGMTVAFHDAVLLTKILSPDDDLPAGREGLERWDVVADRLKDWFWDRKNLAGTVNVLSIALYDLFGGSNDDLAVLREGCFKYFELGGECVSGPVGLLSALAPRPFVLFYHFFSVAFYSIYIMLTLGVPGKDGKLVAPTWLQTPGLFLYGFKVIYTAAVVFLPVMYSEIKI</sequence>
<keyword evidence="10" id="KW-1133">Transmembrane helix</keyword>
<evidence type="ECO:0000313" key="14">
    <source>
        <dbReference type="EMBL" id="RSH79354.1"/>
    </source>
</evidence>
<evidence type="ECO:0000256" key="5">
    <source>
        <dbReference type="ARBA" id="ARBA00022630"/>
    </source>
</evidence>
<feature type="compositionally biased region" description="Low complexity" evidence="11">
    <location>
        <begin position="126"/>
        <end position="159"/>
    </location>
</feature>
<dbReference type="GO" id="GO:0004506">
    <property type="term" value="F:squalene monooxygenase activity"/>
    <property type="evidence" value="ECO:0007669"/>
    <property type="project" value="UniProtKB-UniRule"/>
</dbReference>
<evidence type="ECO:0000256" key="1">
    <source>
        <dbReference type="ARBA" id="ARBA00001974"/>
    </source>
</evidence>
<evidence type="ECO:0000256" key="6">
    <source>
        <dbReference type="ARBA" id="ARBA00022827"/>
    </source>
</evidence>
<evidence type="ECO:0000256" key="9">
    <source>
        <dbReference type="ARBA" id="ARBA00023136"/>
    </source>
</evidence>
<dbReference type="InterPro" id="IPR040125">
    <property type="entry name" value="Squalene_monox"/>
</dbReference>
<keyword evidence="9 10" id="KW-0472">Membrane</keyword>
<dbReference type="STRING" id="105984.A0A427XKR6"/>
<evidence type="ECO:0000259" key="13">
    <source>
        <dbReference type="Pfam" id="PF08491"/>
    </source>
</evidence>
<dbReference type="PANTHER" id="PTHR10835:SF0">
    <property type="entry name" value="SQUALENE MONOOXYGENASE"/>
    <property type="match status" value="1"/>
</dbReference>
<dbReference type="Proteomes" id="UP000279236">
    <property type="component" value="Unassembled WGS sequence"/>
</dbReference>
<dbReference type="Gene3D" id="3.50.50.60">
    <property type="entry name" value="FAD/NAD(P)-binding domain"/>
    <property type="match status" value="2"/>
</dbReference>
<evidence type="ECO:0000256" key="10">
    <source>
        <dbReference type="RuleBase" id="RU367121"/>
    </source>
</evidence>
<accession>A0A427XKR6</accession>
<keyword evidence="8 10" id="KW-0560">Oxidoreductase</keyword>
<dbReference type="GeneID" id="39585939"/>
<evidence type="ECO:0000256" key="7">
    <source>
        <dbReference type="ARBA" id="ARBA00022848"/>
    </source>
</evidence>
<comment type="function">
    <text evidence="10">Catalyzes the stereospecific oxidation of squalene to (S)-2,3-epoxysqualene, and is considered to be a rate-limiting enzyme in steroid biosynthesis.</text>
</comment>
<comment type="caution">
    <text evidence="14">The sequence shown here is derived from an EMBL/GenBank/DDBJ whole genome shotgun (WGS) entry which is preliminary data.</text>
</comment>
<dbReference type="GO" id="GO:0006696">
    <property type="term" value="P:ergosterol biosynthetic process"/>
    <property type="evidence" value="ECO:0007669"/>
    <property type="project" value="TreeGrafter"/>
</dbReference>
<evidence type="ECO:0000313" key="15">
    <source>
        <dbReference type="Proteomes" id="UP000279236"/>
    </source>
</evidence>
<name>A0A427XKR6_9TREE</name>
<keyword evidence="15" id="KW-1185">Reference proteome</keyword>
<feature type="region of interest" description="Disordered" evidence="11">
    <location>
        <begin position="1"/>
        <end position="21"/>
    </location>
</feature>
<dbReference type="UniPathway" id="UPA00767">
    <property type="reaction ID" value="UER00752"/>
</dbReference>
<reference evidence="14 15" key="1">
    <citation type="submission" date="2018-11" db="EMBL/GenBank/DDBJ databases">
        <title>Genome sequence of Apiotrichum porosum DSM 27194.</title>
        <authorList>
            <person name="Aliyu H."/>
            <person name="Gorte O."/>
            <person name="Ochsenreither K."/>
        </authorList>
    </citation>
    <scope>NUCLEOTIDE SEQUENCE [LARGE SCALE GENOMIC DNA]</scope>
    <source>
        <strain evidence="14 15">DSM 27194</strain>
    </source>
</reference>
<feature type="transmembrane region" description="Helical" evidence="10">
    <location>
        <begin position="497"/>
        <end position="516"/>
    </location>
</feature>
<dbReference type="OrthoDB" id="1678617at2759"/>
<feature type="transmembrane region" description="Helical" evidence="10">
    <location>
        <begin position="536"/>
        <end position="556"/>
    </location>
</feature>
<keyword evidence="10" id="KW-0256">Endoplasmic reticulum</keyword>
<organism evidence="14 15">
    <name type="scientific">Apiotrichum porosum</name>
    <dbReference type="NCBI Taxonomy" id="105984"/>
    <lineage>
        <taxon>Eukaryota</taxon>
        <taxon>Fungi</taxon>
        <taxon>Dikarya</taxon>
        <taxon>Basidiomycota</taxon>
        <taxon>Agaricomycotina</taxon>
        <taxon>Tremellomycetes</taxon>
        <taxon>Trichosporonales</taxon>
        <taxon>Trichosporonaceae</taxon>
        <taxon>Apiotrichum</taxon>
    </lineage>
</organism>
<dbReference type="Pfam" id="PF08491">
    <property type="entry name" value="SE"/>
    <property type="match status" value="1"/>
</dbReference>
<comment type="catalytic activity">
    <reaction evidence="10">
        <text>squalene + reduced [NADPH--hemoprotein reductase] + O2 = (S)-2,3-epoxysqualene + oxidized [NADPH--hemoprotein reductase] + H2O + H(+)</text>
        <dbReference type="Rhea" id="RHEA:25282"/>
        <dbReference type="Rhea" id="RHEA-COMP:11964"/>
        <dbReference type="Rhea" id="RHEA-COMP:11965"/>
        <dbReference type="ChEBI" id="CHEBI:15377"/>
        <dbReference type="ChEBI" id="CHEBI:15378"/>
        <dbReference type="ChEBI" id="CHEBI:15379"/>
        <dbReference type="ChEBI" id="CHEBI:15440"/>
        <dbReference type="ChEBI" id="CHEBI:15441"/>
        <dbReference type="ChEBI" id="CHEBI:57618"/>
        <dbReference type="ChEBI" id="CHEBI:58210"/>
        <dbReference type="EC" id="1.14.14.17"/>
    </reaction>
</comment>
<protein>
    <recommendedName>
        <fullName evidence="4 10">Squalene monooxygenase</fullName>
        <ecNumber evidence="4 10">1.14.14.17</ecNumber>
    </recommendedName>
</protein>
<keyword evidence="6 10" id="KW-0274">FAD</keyword>
<dbReference type="AlphaFoldDB" id="A0A427XKR6"/>
<dbReference type="EC" id="1.14.14.17" evidence="4 10"/>
<evidence type="ECO:0000256" key="2">
    <source>
        <dbReference type="ARBA" id="ARBA00004154"/>
    </source>
</evidence>
<dbReference type="InterPro" id="IPR002938">
    <property type="entry name" value="FAD-bd"/>
</dbReference>
<dbReference type="InterPro" id="IPR013698">
    <property type="entry name" value="Squalene_epoxidase"/>
</dbReference>
<comment type="subcellular location">
    <subcellularLocation>
        <location evidence="10">Endoplasmic reticulum membrane</location>
        <topology evidence="10">Multi-pass membrane protein</topology>
    </subcellularLocation>
    <subcellularLocation>
        <location evidence="2">Microsome membrane</location>
        <topology evidence="2">Multi-pass membrane protein</topology>
    </subcellularLocation>
</comment>
<dbReference type="PANTHER" id="PTHR10835">
    <property type="entry name" value="SQUALENE MONOOXYGENASE"/>
    <property type="match status" value="1"/>
</dbReference>
<comment type="cofactor">
    <cofactor evidence="1 10">
        <name>FAD</name>
        <dbReference type="ChEBI" id="CHEBI:57692"/>
    </cofactor>
</comment>
<keyword evidence="7" id="KW-0492">Microsome</keyword>